<dbReference type="EMBL" id="VRYY01000632">
    <property type="protein sequence ID" value="MBG3878564.1"/>
    <property type="molecule type" value="Genomic_DNA"/>
</dbReference>
<keyword evidence="2" id="KW-1185">Reference proteome</keyword>
<protein>
    <submittedName>
        <fullName evidence="1">Glycosyltransferase family 1 protein</fullName>
    </submittedName>
</protein>
<evidence type="ECO:0000313" key="1">
    <source>
        <dbReference type="EMBL" id="MBG3878564.1"/>
    </source>
</evidence>
<gene>
    <name evidence="1" type="ORF">FVW20_16510</name>
</gene>
<reference evidence="1 2" key="1">
    <citation type="submission" date="2019-08" db="EMBL/GenBank/DDBJ databases">
        <authorList>
            <person name="Luo N."/>
        </authorList>
    </citation>
    <scope>NUCLEOTIDE SEQUENCE [LARGE SCALE GENOMIC DNA]</scope>
    <source>
        <strain evidence="1 2">NCIMB 9442</strain>
    </source>
</reference>
<organism evidence="1 2">
    <name type="scientific">Nitratidesulfovibrio oxamicus</name>
    <dbReference type="NCBI Taxonomy" id="32016"/>
    <lineage>
        <taxon>Bacteria</taxon>
        <taxon>Pseudomonadati</taxon>
        <taxon>Thermodesulfobacteriota</taxon>
        <taxon>Desulfovibrionia</taxon>
        <taxon>Desulfovibrionales</taxon>
        <taxon>Desulfovibrionaceae</taxon>
        <taxon>Nitratidesulfovibrio</taxon>
    </lineage>
</organism>
<feature type="non-terminal residue" evidence="1">
    <location>
        <position position="1"/>
    </location>
</feature>
<accession>A0ABS0J881</accession>
<comment type="caution">
    <text evidence="1">The sequence shown here is derived from an EMBL/GenBank/DDBJ whole genome shotgun (WGS) entry which is preliminary data.</text>
</comment>
<evidence type="ECO:0000313" key="2">
    <source>
        <dbReference type="Proteomes" id="UP001194469"/>
    </source>
</evidence>
<sequence length="55" mass="6429">RDFTKRLRGLPQGIAVERRARADDIRRTHLRLIYLLLAEQMPSPLLREAYLAAAR</sequence>
<name>A0ABS0J881_9BACT</name>
<proteinExistence type="predicted"/>
<dbReference type="Proteomes" id="UP001194469">
    <property type="component" value="Unassembled WGS sequence"/>
</dbReference>